<dbReference type="SUPFAM" id="SSF47413">
    <property type="entry name" value="lambda repressor-like DNA-binding domains"/>
    <property type="match status" value="1"/>
</dbReference>
<dbReference type="EMBL" id="CP014859">
    <property type="protein sequence ID" value="AOS65719.1"/>
    <property type="molecule type" value="Genomic_DNA"/>
</dbReference>
<evidence type="ECO:0000313" key="4">
    <source>
        <dbReference type="Proteomes" id="UP000095210"/>
    </source>
</evidence>
<dbReference type="KEGG" id="ahm:TL08_24705"/>
<evidence type="ECO:0000259" key="2">
    <source>
        <dbReference type="PROSITE" id="PS50943"/>
    </source>
</evidence>
<proteinExistence type="predicted"/>
<feature type="region of interest" description="Disordered" evidence="1">
    <location>
        <begin position="18"/>
        <end position="58"/>
    </location>
</feature>
<protein>
    <submittedName>
        <fullName evidence="3">DNA binding protein with helix-turn-helix domain</fullName>
    </submittedName>
</protein>
<dbReference type="CDD" id="cd00093">
    <property type="entry name" value="HTH_XRE"/>
    <property type="match status" value="1"/>
</dbReference>
<dbReference type="GO" id="GO:0003677">
    <property type="term" value="F:DNA binding"/>
    <property type="evidence" value="ECO:0007669"/>
    <property type="project" value="InterPro"/>
</dbReference>
<dbReference type="Proteomes" id="UP000095210">
    <property type="component" value="Chromosome"/>
</dbReference>
<evidence type="ECO:0000256" key="1">
    <source>
        <dbReference type="SAM" id="MobiDB-lite"/>
    </source>
</evidence>
<reference evidence="4" key="1">
    <citation type="submission" date="2016-03" db="EMBL/GenBank/DDBJ databases">
        <title>Complete genome sequence of the type strain Actinoalloteichus hymeniacidonis DSM 45092.</title>
        <authorList>
            <person name="Schaffert L."/>
            <person name="Albersmeier A."/>
            <person name="Winkler A."/>
            <person name="Kalinowski J."/>
            <person name="Zotchev S."/>
            <person name="Ruckert C."/>
        </authorList>
    </citation>
    <scope>NUCLEOTIDE SEQUENCE [LARGE SCALE GENOMIC DNA]</scope>
    <source>
        <strain evidence="4">HPA177(T) (DSM 45092(T))</strain>
    </source>
</reference>
<dbReference type="Pfam" id="PF13560">
    <property type="entry name" value="HTH_31"/>
    <property type="match status" value="1"/>
</dbReference>
<feature type="compositionally biased region" description="Polar residues" evidence="1">
    <location>
        <begin position="38"/>
        <end position="58"/>
    </location>
</feature>
<dbReference type="AlphaFoldDB" id="A0AAC9HUB2"/>
<dbReference type="Pfam" id="PF19054">
    <property type="entry name" value="DUF5753"/>
    <property type="match status" value="1"/>
</dbReference>
<dbReference type="InterPro" id="IPR043917">
    <property type="entry name" value="DUF5753"/>
</dbReference>
<dbReference type="InterPro" id="IPR001387">
    <property type="entry name" value="Cro/C1-type_HTH"/>
</dbReference>
<feature type="domain" description="HTH cro/C1-type" evidence="2">
    <location>
        <begin position="113"/>
        <end position="171"/>
    </location>
</feature>
<dbReference type="InterPro" id="IPR010982">
    <property type="entry name" value="Lambda_DNA-bd_dom_sf"/>
</dbReference>
<gene>
    <name evidence="3" type="ORF">TL08_24705</name>
</gene>
<organism evidence="3 4">
    <name type="scientific">Actinoalloteichus hymeniacidonis</name>
    <dbReference type="NCBI Taxonomy" id="340345"/>
    <lineage>
        <taxon>Bacteria</taxon>
        <taxon>Bacillati</taxon>
        <taxon>Actinomycetota</taxon>
        <taxon>Actinomycetes</taxon>
        <taxon>Pseudonocardiales</taxon>
        <taxon>Pseudonocardiaceae</taxon>
        <taxon>Actinoalloteichus</taxon>
    </lineage>
</organism>
<keyword evidence="4" id="KW-1185">Reference proteome</keyword>
<accession>A0AAC9HUB2</accession>
<feature type="compositionally biased region" description="Basic residues" evidence="1">
    <location>
        <begin position="20"/>
        <end position="35"/>
    </location>
</feature>
<name>A0AAC9HUB2_9PSEU</name>
<dbReference type="Gene3D" id="1.10.260.40">
    <property type="entry name" value="lambda repressor-like DNA-binding domains"/>
    <property type="match status" value="1"/>
</dbReference>
<evidence type="ECO:0000313" key="3">
    <source>
        <dbReference type="EMBL" id="AOS65719.1"/>
    </source>
</evidence>
<dbReference type="PROSITE" id="PS50943">
    <property type="entry name" value="HTH_CROC1"/>
    <property type="match status" value="1"/>
</dbReference>
<dbReference type="SMART" id="SM00530">
    <property type="entry name" value="HTH_XRE"/>
    <property type="match status" value="1"/>
</dbReference>
<sequence>MIESAVRPLIAMSRLAARPRGGRRRCDRRMRRANRRGQLTSTSPLAQNISPSHSSGWITSPPRSLGNFPWERGYGYGVPAVDRSFGWLSDWIGASSLLLMTWMARSRILGDELRRHRNSCGLTLAELGARTGRGKSTIARWETGEKPIDRDDLLKILGALGITGPTESALLSLVGDLSQKSWYDEADMPKRLRDLAALESKATKITELAIAVVPGLIQTSAYAAAVLRGMGGPEDRILHRVENRIARQTVLAGSVQYTALLDELVLQRPVGGAEVMRAQLDQLATLSQQGNVTLRVLPVGLTHPGLTGAFILLEFAHGLPIVHIEQQRTSALLDRKAETAAYQATTSTLRAMAMDAEASRALIHQYADRWRDRAHGEHF</sequence>